<comment type="caution">
    <text evidence="2">The sequence shown here is derived from an EMBL/GenBank/DDBJ whole genome shotgun (WGS) entry which is preliminary data.</text>
</comment>
<evidence type="ECO:0000313" key="2">
    <source>
        <dbReference type="EMBL" id="MBB4753200.1"/>
    </source>
</evidence>
<dbReference type="RefSeq" id="WP_188124927.1">
    <property type="nucleotide sequence ID" value="NZ_BOMP01000099.1"/>
</dbReference>
<reference evidence="2 3" key="1">
    <citation type="submission" date="2020-08" db="EMBL/GenBank/DDBJ databases">
        <title>Sequencing the genomes of 1000 actinobacteria strains.</title>
        <authorList>
            <person name="Klenk H.-P."/>
        </authorList>
    </citation>
    <scope>NUCLEOTIDE SEQUENCE [LARGE SCALE GENOMIC DNA]</scope>
    <source>
        <strain evidence="2 3">DSM 43150</strain>
    </source>
</reference>
<proteinExistence type="predicted"/>
<evidence type="ECO:0000313" key="4">
    <source>
        <dbReference type="Proteomes" id="UP000631312"/>
    </source>
</evidence>
<dbReference type="EMBL" id="BOMP01000099">
    <property type="protein sequence ID" value="GIE42940.1"/>
    <property type="molecule type" value="Genomic_DNA"/>
</dbReference>
<name>A0A7W7HMF1_9ACTN</name>
<organism evidence="2 3">
    <name type="scientific">Actinoplanes lobatus</name>
    <dbReference type="NCBI Taxonomy" id="113568"/>
    <lineage>
        <taxon>Bacteria</taxon>
        <taxon>Bacillati</taxon>
        <taxon>Actinomycetota</taxon>
        <taxon>Actinomycetes</taxon>
        <taxon>Micromonosporales</taxon>
        <taxon>Micromonosporaceae</taxon>
        <taxon>Actinoplanes</taxon>
    </lineage>
</organism>
<dbReference type="Proteomes" id="UP000631312">
    <property type="component" value="Unassembled WGS sequence"/>
</dbReference>
<evidence type="ECO:0000313" key="1">
    <source>
        <dbReference type="EMBL" id="GIE42940.1"/>
    </source>
</evidence>
<dbReference type="AlphaFoldDB" id="A0A7W7HMF1"/>
<dbReference type="Proteomes" id="UP000590511">
    <property type="component" value="Unassembled WGS sequence"/>
</dbReference>
<protein>
    <submittedName>
        <fullName evidence="2">Uncharacterized protein</fullName>
    </submittedName>
</protein>
<dbReference type="EMBL" id="JACHNC010000001">
    <property type="protein sequence ID" value="MBB4753200.1"/>
    <property type="molecule type" value="Genomic_DNA"/>
</dbReference>
<gene>
    <name evidence="1" type="ORF">Alo02nite_58380</name>
    <name evidence="2" type="ORF">BJ964_007361</name>
</gene>
<reference evidence="1 4" key="2">
    <citation type="submission" date="2021-01" db="EMBL/GenBank/DDBJ databases">
        <title>Whole genome shotgun sequence of Actinoplanes lobatus NBRC 12513.</title>
        <authorList>
            <person name="Komaki H."/>
            <person name="Tamura T."/>
        </authorList>
    </citation>
    <scope>NUCLEOTIDE SEQUENCE [LARGE SCALE GENOMIC DNA]</scope>
    <source>
        <strain evidence="1 4">NBRC 12513</strain>
    </source>
</reference>
<dbReference type="SUPFAM" id="SSF53756">
    <property type="entry name" value="UDP-Glycosyltransferase/glycogen phosphorylase"/>
    <property type="match status" value="1"/>
</dbReference>
<accession>A0A7W7HMF1</accession>
<keyword evidence="4" id="KW-1185">Reference proteome</keyword>
<evidence type="ECO:0000313" key="3">
    <source>
        <dbReference type="Proteomes" id="UP000590511"/>
    </source>
</evidence>
<sequence length="486" mass="52200">MTFRCERVVLVVVRTVTALTRLLDVVSLIAADRRVQILFTVDGERAAVFGDGVRPALAGIAPRMIPWEQARTGRFDLVLSASENDGLAEIDGPALVLPHGLGFQKFYPGGRTVAGLDPERLKEHDRVIALSHPGQRKWMSEGRDRAVVVGDPCWSRMRASRHRRDTYRAAFGAEGRRLVVLASTWGPESLLGAAPGLPEKLVAELPMDEYRIVAVLHPGIWAAHGPWQVRAWLARADVRVPAPDSDWQAALLAADCVIADHGSAAGYAALAGVPVLLGPRGSATTVPGSIADHLAQRCPRIGVGLRSQIDTAGPPELEPPMEAAAPLRSLLYSLMDLAEPSSPAEFPPLPVPGDDGPTIGAWVAGETANIERYPDIGFGAPHDELSYRHTVARVEHCTLTQAEGATIIGGASLDDWPRAHLSATVDGNTCVIRTRDGHTTALNGDDPTIDPWLLASWAYIRLRRGEPLNGAMRLGGRVITVRAEAD</sequence>